<evidence type="ECO:0000313" key="2">
    <source>
        <dbReference type="EMBL" id="KAK5697323.1"/>
    </source>
</evidence>
<evidence type="ECO:0000313" key="3">
    <source>
        <dbReference type="Proteomes" id="UP001310594"/>
    </source>
</evidence>
<reference evidence="2" key="1">
    <citation type="submission" date="2023-08" db="EMBL/GenBank/DDBJ databases">
        <title>Black Yeasts Isolated from many extreme environments.</title>
        <authorList>
            <person name="Coleine C."/>
            <person name="Stajich J.E."/>
            <person name="Selbmann L."/>
        </authorList>
    </citation>
    <scope>NUCLEOTIDE SEQUENCE</scope>
    <source>
        <strain evidence="2">CCFEE 5810</strain>
    </source>
</reference>
<sequence length="300" mass="33612">MATPPLMKMPTEIVSNITSHLSIRELTRFRVVSRWTENETLRDFADRGFGSLRLWSVNFPKIARLTRVVVDRPRLASAVRTLDVRFEMLKDNTRGLALKVMNPKPRNRGHAPAGPEEQPTIWQLAKKLPKLEALRLDRLDGAGLASYMLPLASSGGDALSSPWYGLKQLRIEQSRLNGMEWQSLLLAGPILRTLYLKEVHCISGWTTILSDIKHSLTGLQTLMLVDLMVPMEPPGSRWHALDVYLYLASGSNSHKGVFEAFGSEEVVVLRSRWASMKGPQAVKSGLGRILEYLEAKSGDE</sequence>
<gene>
    <name evidence="2" type="ORF">LTR97_007460</name>
</gene>
<organism evidence="2 3">
    <name type="scientific">Elasticomyces elasticus</name>
    <dbReference type="NCBI Taxonomy" id="574655"/>
    <lineage>
        <taxon>Eukaryota</taxon>
        <taxon>Fungi</taxon>
        <taxon>Dikarya</taxon>
        <taxon>Ascomycota</taxon>
        <taxon>Pezizomycotina</taxon>
        <taxon>Dothideomycetes</taxon>
        <taxon>Dothideomycetidae</taxon>
        <taxon>Mycosphaerellales</taxon>
        <taxon>Teratosphaeriaceae</taxon>
        <taxon>Elasticomyces</taxon>
    </lineage>
</organism>
<comment type="caution">
    <text evidence="2">The sequence shown here is derived from an EMBL/GenBank/DDBJ whole genome shotgun (WGS) entry which is preliminary data.</text>
</comment>
<feature type="domain" description="F-box" evidence="1">
    <location>
        <begin position="3"/>
        <end position="52"/>
    </location>
</feature>
<protein>
    <recommendedName>
        <fullName evidence="1">F-box domain-containing protein</fullName>
    </recommendedName>
</protein>
<name>A0AAN7ZZY8_9PEZI</name>
<dbReference type="EMBL" id="JAVRQU010000011">
    <property type="protein sequence ID" value="KAK5697323.1"/>
    <property type="molecule type" value="Genomic_DNA"/>
</dbReference>
<dbReference type="SUPFAM" id="SSF81383">
    <property type="entry name" value="F-box domain"/>
    <property type="match status" value="1"/>
</dbReference>
<accession>A0AAN7ZZY8</accession>
<dbReference type="AlphaFoldDB" id="A0AAN7ZZY8"/>
<dbReference type="InterPro" id="IPR001810">
    <property type="entry name" value="F-box_dom"/>
</dbReference>
<evidence type="ECO:0000259" key="1">
    <source>
        <dbReference type="PROSITE" id="PS50181"/>
    </source>
</evidence>
<dbReference type="PROSITE" id="PS50181">
    <property type="entry name" value="FBOX"/>
    <property type="match status" value="1"/>
</dbReference>
<dbReference type="InterPro" id="IPR036047">
    <property type="entry name" value="F-box-like_dom_sf"/>
</dbReference>
<dbReference type="Proteomes" id="UP001310594">
    <property type="component" value="Unassembled WGS sequence"/>
</dbReference>
<proteinExistence type="predicted"/>